<gene>
    <name evidence="2" type="ORF">APZ42_009947</name>
</gene>
<sequence>HGYCEHEQLNPVESIAAPHSPQQLQDPTVNEPASEVDLISVPSPAADVLADHEHSTMNENSVESIAAPQ</sequence>
<accession>A0A164DNT7</accession>
<name>A0A164DNT7_9CRUS</name>
<feature type="region of interest" description="Disordered" evidence="1">
    <location>
        <begin position="1"/>
        <end position="34"/>
    </location>
</feature>
<feature type="non-terminal residue" evidence="2">
    <location>
        <position position="69"/>
    </location>
</feature>
<proteinExistence type="predicted"/>
<evidence type="ECO:0000313" key="3">
    <source>
        <dbReference type="Proteomes" id="UP000076858"/>
    </source>
</evidence>
<dbReference type="Proteomes" id="UP000076858">
    <property type="component" value="Unassembled WGS sequence"/>
</dbReference>
<protein>
    <submittedName>
        <fullName evidence="2">Uncharacterized protein</fullName>
    </submittedName>
</protein>
<dbReference type="AlphaFoldDB" id="A0A164DNT7"/>
<comment type="caution">
    <text evidence="2">The sequence shown here is derived from an EMBL/GenBank/DDBJ whole genome shotgun (WGS) entry which is preliminary data.</text>
</comment>
<dbReference type="EMBL" id="LRGB01026538">
    <property type="protein sequence ID" value="KZR95973.1"/>
    <property type="molecule type" value="Genomic_DNA"/>
</dbReference>
<reference evidence="2 3" key="1">
    <citation type="submission" date="2016-03" db="EMBL/GenBank/DDBJ databases">
        <title>EvidentialGene: Evidence-directed Construction of Genes on Genomes.</title>
        <authorList>
            <person name="Gilbert D.G."/>
            <person name="Choi J.-H."/>
            <person name="Mockaitis K."/>
            <person name="Colbourne J."/>
            <person name="Pfrender M."/>
        </authorList>
    </citation>
    <scope>NUCLEOTIDE SEQUENCE [LARGE SCALE GENOMIC DNA]</scope>
    <source>
        <strain evidence="2 3">Xinb3</strain>
        <tissue evidence="2">Complete organism</tissue>
    </source>
</reference>
<dbReference type="OrthoDB" id="10449734at2759"/>
<evidence type="ECO:0000313" key="2">
    <source>
        <dbReference type="EMBL" id="KZR95973.1"/>
    </source>
</evidence>
<evidence type="ECO:0000256" key="1">
    <source>
        <dbReference type="SAM" id="MobiDB-lite"/>
    </source>
</evidence>
<keyword evidence="3" id="KW-1185">Reference proteome</keyword>
<organism evidence="2 3">
    <name type="scientific">Daphnia magna</name>
    <dbReference type="NCBI Taxonomy" id="35525"/>
    <lineage>
        <taxon>Eukaryota</taxon>
        <taxon>Metazoa</taxon>
        <taxon>Ecdysozoa</taxon>
        <taxon>Arthropoda</taxon>
        <taxon>Crustacea</taxon>
        <taxon>Branchiopoda</taxon>
        <taxon>Diplostraca</taxon>
        <taxon>Cladocera</taxon>
        <taxon>Anomopoda</taxon>
        <taxon>Daphniidae</taxon>
        <taxon>Daphnia</taxon>
    </lineage>
</organism>
<feature type="non-terminal residue" evidence="2">
    <location>
        <position position="1"/>
    </location>
</feature>